<evidence type="ECO:0000313" key="3">
    <source>
        <dbReference type="Proteomes" id="UP000314294"/>
    </source>
</evidence>
<dbReference type="Proteomes" id="UP000314294">
    <property type="component" value="Unassembled WGS sequence"/>
</dbReference>
<protein>
    <submittedName>
        <fullName evidence="2">Uncharacterized protein</fullName>
    </submittedName>
</protein>
<feature type="region of interest" description="Disordered" evidence="1">
    <location>
        <begin position="19"/>
        <end position="40"/>
    </location>
</feature>
<proteinExistence type="predicted"/>
<sequence>MSADAISRLITNTTRVMRSGMRHTRTGNQRGGGEESTEGKTAVVVERAMRIWSETHYCTLSLLARLPVWRGAMAMPAGWHCLRRRRAAILYQK</sequence>
<reference evidence="2 3" key="1">
    <citation type="submission" date="2019-03" db="EMBL/GenBank/DDBJ databases">
        <title>First draft genome of Liparis tanakae, snailfish: a comprehensive survey of snailfish specific genes.</title>
        <authorList>
            <person name="Kim W."/>
            <person name="Song I."/>
            <person name="Jeong J.-H."/>
            <person name="Kim D."/>
            <person name="Kim S."/>
            <person name="Ryu S."/>
            <person name="Song J.Y."/>
            <person name="Lee S.K."/>
        </authorList>
    </citation>
    <scope>NUCLEOTIDE SEQUENCE [LARGE SCALE GENOMIC DNA]</scope>
    <source>
        <tissue evidence="2">Muscle</tissue>
    </source>
</reference>
<name>A0A4Z2JAI3_9TELE</name>
<gene>
    <name evidence="2" type="ORF">EYF80_002875</name>
</gene>
<organism evidence="2 3">
    <name type="scientific">Liparis tanakae</name>
    <name type="common">Tanaka's snailfish</name>
    <dbReference type="NCBI Taxonomy" id="230148"/>
    <lineage>
        <taxon>Eukaryota</taxon>
        <taxon>Metazoa</taxon>
        <taxon>Chordata</taxon>
        <taxon>Craniata</taxon>
        <taxon>Vertebrata</taxon>
        <taxon>Euteleostomi</taxon>
        <taxon>Actinopterygii</taxon>
        <taxon>Neopterygii</taxon>
        <taxon>Teleostei</taxon>
        <taxon>Neoteleostei</taxon>
        <taxon>Acanthomorphata</taxon>
        <taxon>Eupercaria</taxon>
        <taxon>Perciformes</taxon>
        <taxon>Cottioidei</taxon>
        <taxon>Cottales</taxon>
        <taxon>Liparidae</taxon>
        <taxon>Liparis</taxon>
    </lineage>
</organism>
<evidence type="ECO:0000313" key="2">
    <source>
        <dbReference type="EMBL" id="TNN87120.1"/>
    </source>
</evidence>
<dbReference type="EMBL" id="SRLO01000012">
    <property type="protein sequence ID" value="TNN87120.1"/>
    <property type="molecule type" value="Genomic_DNA"/>
</dbReference>
<keyword evidence="3" id="KW-1185">Reference proteome</keyword>
<comment type="caution">
    <text evidence="2">The sequence shown here is derived from an EMBL/GenBank/DDBJ whole genome shotgun (WGS) entry which is preliminary data.</text>
</comment>
<evidence type="ECO:0000256" key="1">
    <source>
        <dbReference type="SAM" id="MobiDB-lite"/>
    </source>
</evidence>
<accession>A0A4Z2JAI3</accession>
<dbReference type="AlphaFoldDB" id="A0A4Z2JAI3"/>